<dbReference type="Proteomes" id="UP001419268">
    <property type="component" value="Unassembled WGS sequence"/>
</dbReference>
<protein>
    <recommendedName>
        <fullName evidence="1">Integrase catalytic domain-containing protein</fullName>
    </recommendedName>
</protein>
<dbReference type="PANTHER" id="PTHR42648">
    <property type="entry name" value="TRANSPOSASE, PUTATIVE-RELATED"/>
    <property type="match status" value="1"/>
</dbReference>
<proteinExistence type="predicted"/>
<dbReference type="SUPFAM" id="SSF53098">
    <property type="entry name" value="Ribonuclease H-like"/>
    <property type="match status" value="1"/>
</dbReference>
<dbReference type="EMBL" id="JBBNAG010000006">
    <property type="protein sequence ID" value="KAK9126511.1"/>
    <property type="molecule type" value="Genomic_DNA"/>
</dbReference>
<dbReference type="InterPro" id="IPR057670">
    <property type="entry name" value="SH3_retrovirus"/>
</dbReference>
<reference evidence="2 3" key="1">
    <citation type="submission" date="2024-01" db="EMBL/GenBank/DDBJ databases">
        <title>Genome assemblies of Stephania.</title>
        <authorList>
            <person name="Yang L."/>
        </authorList>
    </citation>
    <scope>NUCLEOTIDE SEQUENCE [LARGE SCALE GENOMIC DNA]</scope>
    <source>
        <strain evidence="2">JXDWG</strain>
        <tissue evidence="2">Leaf</tissue>
    </source>
</reference>
<dbReference type="InterPro" id="IPR036397">
    <property type="entry name" value="RNaseH_sf"/>
</dbReference>
<dbReference type="InterPro" id="IPR039537">
    <property type="entry name" value="Retrotran_Ty1/copia-like"/>
</dbReference>
<keyword evidence="3" id="KW-1185">Reference proteome</keyword>
<evidence type="ECO:0000313" key="2">
    <source>
        <dbReference type="EMBL" id="KAK9126511.1"/>
    </source>
</evidence>
<feature type="domain" description="Integrase catalytic" evidence="1">
    <location>
        <begin position="1"/>
        <end position="83"/>
    </location>
</feature>
<dbReference type="PROSITE" id="PS50994">
    <property type="entry name" value="INTEGRASE"/>
    <property type="match status" value="1"/>
</dbReference>
<evidence type="ECO:0000313" key="3">
    <source>
        <dbReference type="Proteomes" id="UP001419268"/>
    </source>
</evidence>
<dbReference type="Pfam" id="PF25597">
    <property type="entry name" value="SH3_retrovirus"/>
    <property type="match status" value="1"/>
</dbReference>
<dbReference type="InterPro" id="IPR001584">
    <property type="entry name" value="Integrase_cat-core"/>
</dbReference>
<dbReference type="GO" id="GO:0003676">
    <property type="term" value="F:nucleic acid binding"/>
    <property type="evidence" value="ECO:0007669"/>
    <property type="project" value="InterPro"/>
</dbReference>
<dbReference type="AlphaFoldDB" id="A0AAP0J5I8"/>
<name>A0AAP0J5I8_9MAGN</name>
<accession>A0AAP0J5I8</accession>
<evidence type="ECO:0000259" key="1">
    <source>
        <dbReference type="PROSITE" id="PS50994"/>
    </source>
</evidence>
<organism evidence="2 3">
    <name type="scientific">Stephania cephalantha</name>
    <dbReference type="NCBI Taxonomy" id="152367"/>
    <lineage>
        <taxon>Eukaryota</taxon>
        <taxon>Viridiplantae</taxon>
        <taxon>Streptophyta</taxon>
        <taxon>Embryophyta</taxon>
        <taxon>Tracheophyta</taxon>
        <taxon>Spermatophyta</taxon>
        <taxon>Magnoliopsida</taxon>
        <taxon>Ranunculales</taxon>
        <taxon>Menispermaceae</taxon>
        <taxon>Menispermoideae</taxon>
        <taxon>Cissampelideae</taxon>
        <taxon>Stephania</taxon>
    </lineage>
</organism>
<dbReference type="Gene3D" id="3.30.420.10">
    <property type="entry name" value="Ribonuclease H-like superfamily/Ribonuclease H"/>
    <property type="match status" value="1"/>
</dbReference>
<dbReference type="PANTHER" id="PTHR42648:SF31">
    <property type="entry name" value="RNA-DIRECTED DNA POLYMERASE"/>
    <property type="match status" value="1"/>
</dbReference>
<sequence>MPNFYSEKGIIHQKSCVYTPEQNSKVERKHQHILNVARALKFQAKLPHSFWVDCIAHVVHLINIVPSPVIHNRTPFELLYNKPPKFSNLKVFDCLGFASSYLVNRNKLDPRARKCIFLGFGAGIKGYKLYDLNTHHIFFSRNVIFYEDIFPFLEHQTLPPVLPESSPQMKITSDLENYEFVPFTETTQTPLSVPPLPR</sequence>
<dbReference type="GO" id="GO:0015074">
    <property type="term" value="P:DNA integration"/>
    <property type="evidence" value="ECO:0007669"/>
    <property type="project" value="InterPro"/>
</dbReference>
<gene>
    <name evidence="2" type="ORF">Scep_015357</name>
</gene>
<dbReference type="InterPro" id="IPR012337">
    <property type="entry name" value="RNaseH-like_sf"/>
</dbReference>
<comment type="caution">
    <text evidence="2">The sequence shown here is derived from an EMBL/GenBank/DDBJ whole genome shotgun (WGS) entry which is preliminary data.</text>
</comment>